<accession>A0A4Y2NLZ2</accession>
<comment type="caution">
    <text evidence="1">The sequence shown here is derived from an EMBL/GenBank/DDBJ whole genome shotgun (WGS) entry which is preliminary data.</text>
</comment>
<protein>
    <submittedName>
        <fullName evidence="1">Uncharacterized protein</fullName>
    </submittedName>
</protein>
<evidence type="ECO:0000313" key="1">
    <source>
        <dbReference type="EMBL" id="GBN40545.1"/>
    </source>
</evidence>
<dbReference type="Proteomes" id="UP000499080">
    <property type="component" value="Unassembled WGS sequence"/>
</dbReference>
<gene>
    <name evidence="1" type="ORF">AVEN_120934_1</name>
</gene>
<keyword evidence="2" id="KW-1185">Reference proteome</keyword>
<dbReference type="AlphaFoldDB" id="A0A4Y2NLZ2"/>
<organism evidence="1 2">
    <name type="scientific">Araneus ventricosus</name>
    <name type="common">Orbweaver spider</name>
    <name type="synonym">Epeira ventricosa</name>
    <dbReference type="NCBI Taxonomy" id="182803"/>
    <lineage>
        <taxon>Eukaryota</taxon>
        <taxon>Metazoa</taxon>
        <taxon>Ecdysozoa</taxon>
        <taxon>Arthropoda</taxon>
        <taxon>Chelicerata</taxon>
        <taxon>Arachnida</taxon>
        <taxon>Araneae</taxon>
        <taxon>Araneomorphae</taxon>
        <taxon>Entelegynae</taxon>
        <taxon>Araneoidea</taxon>
        <taxon>Araneidae</taxon>
        <taxon>Araneus</taxon>
    </lineage>
</organism>
<name>A0A4Y2NLZ2_ARAVE</name>
<evidence type="ECO:0000313" key="2">
    <source>
        <dbReference type="Proteomes" id="UP000499080"/>
    </source>
</evidence>
<dbReference type="EMBL" id="BGPR01009518">
    <property type="protein sequence ID" value="GBN40545.1"/>
    <property type="molecule type" value="Genomic_DNA"/>
</dbReference>
<reference evidence="1 2" key="1">
    <citation type="journal article" date="2019" name="Sci. Rep.">
        <title>Orb-weaving spider Araneus ventricosus genome elucidates the spidroin gene catalogue.</title>
        <authorList>
            <person name="Kono N."/>
            <person name="Nakamura H."/>
            <person name="Ohtoshi R."/>
            <person name="Moran D.A.P."/>
            <person name="Shinohara A."/>
            <person name="Yoshida Y."/>
            <person name="Fujiwara M."/>
            <person name="Mori M."/>
            <person name="Tomita M."/>
            <person name="Arakawa K."/>
        </authorList>
    </citation>
    <scope>NUCLEOTIDE SEQUENCE [LARGE SCALE GENOMIC DNA]</scope>
</reference>
<proteinExistence type="predicted"/>
<sequence length="101" mass="10733">MEKKAIGSHFPCDNSDKVPPIATSEASTHGLNGAPGIGCLKKVASAIAFLAARKARSAFSFHLSYSNDLQTMERDFFLLECPSKNCTMGASICAALGMKHL</sequence>